<dbReference type="Proteomes" id="UP000593571">
    <property type="component" value="Unassembled WGS sequence"/>
</dbReference>
<dbReference type="Pfam" id="PF00583">
    <property type="entry name" value="Acetyltransf_1"/>
    <property type="match status" value="1"/>
</dbReference>
<sequence length="231" mass="26171">MAPYHIRKYRESDRRTVLDLYSQGLYEHVPITYRHIMKLPRTQGLLVGVPLALFLGSGSWLLALMASLTLLSALRFLAKFPWTQYVVKFSHTDITKTYLSEHGSCFWVAEFEGQVVGMVGALPTEEPTLRKKQVELFHLSVASECRGQGIAKALIRTLLQFACNQGYSEVVLSTSMLQCSALALYQSMGFQKTHQSFPNWIWALVDIRGIRLIYQLPSAQVTQALQERGEL</sequence>
<dbReference type="AlphaFoldDB" id="A0A7J8FK20"/>
<comment type="caution">
    <text evidence="4">The sequence shown here is derived from an EMBL/GenBank/DDBJ whole genome shotgun (WGS) entry which is preliminary data.</text>
</comment>
<keyword evidence="2" id="KW-1133">Transmembrane helix</keyword>
<evidence type="ECO:0000313" key="5">
    <source>
        <dbReference type="Proteomes" id="UP000593571"/>
    </source>
</evidence>
<name>A0A7J8FK20_ROUAE</name>
<dbReference type="InterPro" id="IPR016181">
    <property type="entry name" value="Acyl_CoA_acyltransferase"/>
</dbReference>
<dbReference type="EMBL" id="JACASE010000007">
    <property type="protein sequence ID" value="KAF6448113.1"/>
    <property type="molecule type" value="Genomic_DNA"/>
</dbReference>
<dbReference type="InterPro" id="IPR000182">
    <property type="entry name" value="GNAT_dom"/>
</dbReference>
<dbReference type="Gene3D" id="3.40.630.30">
    <property type="match status" value="1"/>
</dbReference>
<evidence type="ECO:0000256" key="2">
    <source>
        <dbReference type="SAM" id="Phobius"/>
    </source>
</evidence>
<dbReference type="PANTHER" id="PTHR13947">
    <property type="entry name" value="GNAT FAMILY N-ACETYLTRANSFERASE"/>
    <property type="match status" value="1"/>
</dbReference>
<dbReference type="PANTHER" id="PTHR13947:SF48">
    <property type="entry name" value="N-ACETYLTRANSFERASE 8-RELATED"/>
    <property type="match status" value="1"/>
</dbReference>
<dbReference type="GO" id="GO:0008080">
    <property type="term" value="F:N-acetyltransferase activity"/>
    <property type="evidence" value="ECO:0007669"/>
    <property type="project" value="InterPro"/>
</dbReference>
<protein>
    <submittedName>
        <fullName evidence="4">Putative N-acetyltransferase 8 (Putative)</fullName>
    </submittedName>
</protein>
<organism evidence="4 5">
    <name type="scientific">Rousettus aegyptiacus</name>
    <name type="common">Egyptian fruit bat</name>
    <name type="synonym">Pteropus aegyptiacus</name>
    <dbReference type="NCBI Taxonomy" id="9407"/>
    <lineage>
        <taxon>Eukaryota</taxon>
        <taxon>Metazoa</taxon>
        <taxon>Chordata</taxon>
        <taxon>Craniata</taxon>
        <taxon>Vertebrata</taxon>
        <taxon>Euteleostomi</taxon>
        <taxon>Mammalia</taxon>
        <taxon>Eutheria</taxon>
        <taxon>Laurasiatheria</taxon>
        <taxon>Chiroptera</taxon>
        <taxon>Yinpterochiroptera</taxon>
        <taxon>Pteropodoidea</taxon>
        <taxon>Pteropodidae</taxon>
        <taxon>Rousettinae</taxon>
        <taxon>Rousettus</taxon>
    </lineage>
</organism>
<dbReference type="SUPFAM" id="SSF55729">
    <property type="entry name" value="Acyl-CoA N-acyltransferases (Nat)"/>
    <property type="match status" value="1"/>
</dbReference>
<keyword evidence="1 4" id="KW-0808">Transferase</keyword>
<accession>A0A7J8FK20</accession>
<reference evidence="4 5" key="1">
    <citation type="journal article" date="2020" name="Nature">
        <title>Six reference-quality genomes reveal evolution of bat adaptations.</title>
        <authorList>
            <person name="Jebb D."/>
            <person name="Huang Z."/>
            <person name="Pippel M."/>
            <person name="Hughes G.M."/>
            <person name="Lavrichenko K."/>
            <person name="Devanna P."/>
            <person name="Winkler S."/>
            <person name="Jermiin L.S."/>
            <person name="Skirmuntt E.C."/>
            <person name="Katzourakis A."/>
            <person name="Burkitt-Gray L."/>
            <person name="Ray D.A."/>
            <person name="Sullivan K.A.M."/>
            <person name="Roscito J.G."/>
            <person name="Kirilenko B.M."/>
            <person name="Davalos L.M."/>
            <person name="Corthals A.P."/>
            <person name="Power M.L."/>
            <person name="Jones G."/>
            <person name="Ransome R.D."/>
            <person name="Dechmann D.K.N."/>
            <person name="Locatelli A.G."/>
            <person name="Puechmaille S.J."/>
            <person name="Fedrigo O."/>
            <person name="Jarvis E.D."/>
            <person name="Hiller M."/>
            <person name="Vernes S.C."/>
            <person name="Myers E.W."/>
            <person name="Teeling E.C."/>
        </authorList>
    </citation>
    <scope>NUCLEOTIDE SEQUENCE [LARGE SCALE GENOMIC DNA]</scope>
    <source>
        <strain evidence="4">MRouAeg1</strain>
        <tissue evidence="4">Muscle</tissue>
    </source>
</reference>
<evidence type="ECO:0000256" key="1">
    <source>
        <dbReference type="ARBA" id="ARBA00022679"/>
    </source>
</evidence>
<evidence type="ECO:0000259" key="3">
    <source>
        <dbReference type="PROSITE" id="PS51186"/>
    </source>
</evidence>
<gene>
    <name evidence="4" type="ORF">HJG63_013915</name>
</gene>
<evidence type="ECO:0000313" key="4">
    <source>
        <dbReference type="EMBL" id="KAF6448113.1"/>
    </source>
</evidence>
<dbReference type="PROSITE" id="PS51186">
    <property type="entry name" value="GNAT"/>
    <property type="match status" value="1"/>
</dbReference>
<keyword evidence="5" id="KW-1185">Reference proteome</keyword>
<proteinExistence type="predicted"/>
<dbReference type="CDD" id="cd04301">
    <property type="entry name" value="NAT_SF"/>
    <property type="match status" value="1"/>
</dbReference>
<feature type="domain" description="N-acetyltransferase" evidence="3">
    <location>
        <begin position="66"/>
        <end position="217"/>
    </location>
</feature>
<keyword evidence="2" id="KW-0472">Membrane</keyword>
<keyword evidence="2" id="KW-0812">Transmembrane</keyword>
<feature type="transmembrane region" description="Helical" evidence="2">
    <location>
        <begin position="44"/>
        <end position="71"/>
    </location>
</feature>
<dbReference type="InterPro" id="IPR050769">
    <property type="entry name" value="NAT_camello-type"/>
</dbReference>